<gene>
    <name evidence="3" type="ORF">LEP1GSC150_1613</name>
</gene>
<organism evidence="3 4">
    <name type="scientific">Leptospira interrogans serovar Copenhageni str. LT2050</name>
    <dbReference type="NCBI Taxonomy" id="1001598"/>
    <lineage>
        <taxon>Bacteria</taxon>
        <taxon>Pseudomonadati</taxon>
        <taxon>Spirochaetota</taxon>
        <taxon>Spirochaetia</taxon>
        <taxon>Leptospirales</taxon>
        <taxon>Leptospiraceae</taxon>
        <taxon>Leptospira</taxon>
    </lineage>
</organism>
<dbReference type="AlphaFoldDB" id="M3HM97"/>
<evidence type="ECO:0000256" key="1">
    <source>
        <dbReference type="ARBA" id="ARBA00023236"/>
    </source>
</evidence>
<evidence type="ECO:0000313" key="3">
    <source>
        <dbReference type="EMBL" id="EMG19091.1"/>
    </source>
</evidence>
<dbReference type="Proteomes" id="UP000011778">
    <property type="component" value="Unassembled WGS sequence"/>
</dbReference>
<evidence type="ECO:0000259" key="2">
    <source>
        <dbReference type="PROSITE" id="PS50151"/>
    </source>
</evidence>
<accession>M3HM97</accession>
<protein>
    <submittedName>
        <fullName evidence="3">UvrB/UvrC domain protein</fullName>
    </submittedName>
</protein>
<keyword evidence="1" id="KW-0742">SOS response</keyword>
<evidence type="ECO:0000313" key="4">
    <source>
        <dbReference type="Proteomes" id="UP000011778"/>
    </source>
</evidence>
<dbReference type="PROSITE" id="PS50151">
    <property type="entry name" value="UVR"/>
    <property type="match status" value="1"/>
</dbReference>
<sequence>MKEKLREEMMKAAKELDFERAAILRDKMLSIQTEDSSAKN</sequence>
<dbReference type="SUPFAM" id="SSF46600">
    <property type="entry name" value="C-terminal UvrC-binding domain of UvrB"/>
    <property type="match status" value="1"/>
</dbReference>
<dbReference type="Pfam" id="PF02151">
    <property type="entry name" value="UVR"/>
    <property type="match status" value="1"/>
</dbReference>
<reference evidence="3 4" key="1">
    <citation type="submission" date="2013-02" db="EMBL/GenBank/DDBJ databases">
        <authorList>
            <person name="Harkins D.M."/>
            <person name="Durkin A.S."/>
            <person name="Brinkac L.M."/>
            <person name="Haft D.H."/>
            <person name="Selengut J.D."/>
            <person name="Sanka R."/>
            <person name="DePew J."/>
            <person name="Purushe J."/>
            <person name="Tulsiani S.M."/>
            <person name="Graham G.C."/>
            <person name="Burns M.-A."/>
            <person name="Dohnt M.F."/>
            <person name="Smythe L.D."/>
            <person name="McKay D.B."/>
            <person name="Craig S.B."/>
            <person name="Vinetz J.M."/>
            <person name="Sutton G.G."/>
            <person name="Nierman W.C."/>
            <person name="Fouts D.E."/>
        </authorList>
    </citation>
    <scope>NUCLEOTIDE SEQUENCE [LARGE SCALE GENOMIC DNA]</scope>
    <source>
        <strain evidence="3 4">LT2050</strain>
    </source>
</reference>
<dbReference type="Gene3D" id="4.10.860.10">
    <property type="entry name" value="UVR domain"/>
    <property type="match status" value="1"/>
</dbReference>
<feature type="domain" description="UVR" evidence="2">
    <location>
        <begin position="1"/>
        <end position="34"/>
    </location>
</feature>
<name>M3HM97_LEPIT</name>
<dbReference type="InterPro" id="IPR036876">
    <property type="entry name" value="UVR_dom_sf"/>
</dbReference>
<dbReference type="InterPro" id="IPR001943">
    <property type="entry name" value="UVR_dom"/>
</dbReference>
<keyword evidence="1" id="KW-0227">DNA damage</keyword>
<dbReference type="EMBL" id="AFMD02000564">
    <property type="protein sequence ID" value="EMG19091.1"/>
    <property type="molecule type" value="Genomic_DNA"/>
</dbReference>
<comment type="caution">
    <text evidence="3">The sequence shown here is derived from an EMBL/GenBank/DDBJ whole genome shotgun (WGS) entry which is preliminary data.</text>
</comment>
<proteinExistence type="predicted"/>
<dbReference type="GO" id="GO:0009432">
    <property type="term" value="P:SOS response"/>
    <property type="evidence" value="ECO:0007669"/>
    <property type="project" value="UniProtKB-KW"/>
</dbReference>